<protein>
    <submittedName>
        <fullName evidence="1">Uncharacterized protein</fullName>
    </submittedName>
</protein>
<organism evidence="1 2">
    <name type="scientific">Athelia psychrophila</name>
    <dbReference type="NCBI Taxonomy" id="1759441"/>
    <lineage>
        <taxon>Eukaryota</taxon>
        <taxon>Fungi</taxon>
        <taxon>Dikarya</taxon>
        <taxon>Basidiomycota</taxon>
        <taxon>Agaricomycotina</taxon>
        <taxon>Agaricomycetes</taxon>
        <taxon>Agaricomycetidae</taxon>
        <taxon>Atheliales</taxon>
        <taxon>Atheliaceae</taxon>
        <taxon>Athelia</taxon>
    </lineage>
</organism>
<dbReference type="OrthoDB" id="3029958at2759"/>
<dbReference type="EMBL" id="KV417692">
    <property type="protein sequence ID" value="KZP09821.1"/>
    <property type="molecule type" value="Genomic_DNA"/>
</dbReference>
<proteinExistence type="predicted"/>
<sequence length="361" mass="39405">MLGQNEIGKLLKRCNGDPIAIEEVLSAYVVWKYLKGRPPGHILSKLRYLTIYLQVTGQHDVLRAGSRAFTLIKTECGLGEESRIGMVPATTPVGKEVWNRIRRQMSAAQVKLVTEGLYRTTPTSGPVHTQAHAFIPANHQRTTGTGAGVREGEATAAARPQWVAQHFDARTQFGNERALPPTYGQAAPVRERVGGEGGEVMLLPMYEPRASTALSAYGERDLTESDEGEEVITARQVQCWPAIHVPSPAEYTIGSPIAIQVESRESRCSPACECNLSESARQLFAGFFATQLQNKKAAMACLPQKTYPRLSSSESMPSLDISHRARGRDPVCVGAAYAVVEVVEGEYYAVASGLRKGSHRR</sequence>
<evidence type="ECO:0000313" key="2">
    <source>
        <dbReference type="Proteomes" id="UP000076532"/>
    </source>
</evidence>
<accession>A0A165YQW1</accession>
<reference evidence="1 2" key="1">
    <citation type="journal article" date="2016" name="Mol. Biol. Evol.">
        <title>Comparative Genomics of Early-Diverging Mushroom-Forming Fungi Provides Insights into the Origins of Lignocellulose Decay Capabilities.</title>
        <authorList>
            <person name="Nagy L.G."/>
            <person name="Riley R."/>
            <person name="Tritt A."/>
            <person name="Adam C."/>
            <person name="Daum C."/>
            <person name="Floudas D."/>
            <person name="Sun H."/>
            <person name="Yadav J.S."/>
            <person name="Pangilinan J."/>
            <person name="Larsson K.H."/>
            <person name="Matsuura K."/>
            <person name="Barry K."/>
            <person name="Labutti K."/>
            <person name="Kuo R."/>
            <person name="Ohm R.A."/>
            <person name="Bhattacharya S.S."/>
            <person name="Shirouzu T."/>
            <person name="Yoshinaga Y."/>
            <person name="Martin F.M."/>
            <person name="Grigoriev I.V."/>
            <person name="Hibbett D.S."/>
        </authorList>
    </citation>
    <scope>NUCLEOTIDE SEQUENCE [LARGE SCALE GENOMIC DNA]</scope>
    <source>
        <strain evidence="1 2">CBS 109695</strain>
    </source>
</reference>
<dbReference type="Proteomes" id="UP000076532">
    <property type="component" value="Unassembled WGS sequence"/>
</dbReference>
<name>A0A165YQW1_9AGAM</name>
<dbReference type="AlphaFoldDB" id="A0A165YQW1"/>
<evidence type="ECO:0000313" key="1">
    <source>
        <dbReference type="EMBL" id="KZP09821.1"/>
    </source>
</evidence>
<gene>
    <name evidence="1" type="ORF">FIBSPDRAFT_938359</name>
</gene>
<keyword evidence="2" id="KW-1185">Reference proteome</keyword>